<keyword evidence="3" id="KW-1185">Reference proteome</keyword>
<feature type="chain" id="PRO_5018004826" description="CzcE family metal-binding protein" evidence="1">
    <location>
        <begin position="25"/>
        <end position="114"/>
    </location>
</feature>
<keyword evidence="1" id="KW-0732">Signal</keyword>
<gene>
    <name evidence="2" type="ORF">D9M09_12440</name>
</gene>
<proteinExistence type="predicted"/>
<reference evidence="2 3" key="1">
    <citation type="submission" date="2018-10" db="EMBL/GenBank/DDBJ databases">
        <title>Effects of UV and annual dynamics of microbial communities in freshwater RAS systems.</title>
        <authorList>
            <person name="Bekkelund A.K."/>
            <person name="Hansen B.R."/>
            <person name="Stokken H."/>
            <person name="Eriksen B.F."/>
            <person name="Kashulin N.A."/>
        </authorList>
    </citation>
    <scope>NUCLEOTIDE SEQUENCE [LARGE SCALE GENOMIC DNA]</scope>
    <source>
        <strain evidence="2 3">BHSEK</strain>
    </source>
</reference>
<sequence>MKSIKANIVAVFAVIALSPLAAMAHQGEMHSNPAFGSAAPAPAATRTITISSTTKYVNVAQGDVVKFDVDGKTFTWQFDTLRANASFDFSAIAPSGVNTHGVRVYVAPNPTYAN</sequence>
<dbReference type="InterPro" id="IPR038674">
    <property type="entry name" value="CzcE_sf"/>
</dbReference>
<protein>
    <recommendedName>
        <fullName evidence="4">CzcE family metal-binding protein</fullName>
    </recommendedName>
</protein>
<evidence type="ECO:0000313" key="3">
    <source>
        <dbReference type="Proteomes" id="UP000279594"/>
    </source>
</evidence>
<accession>A0A3G2E981</accession>
<dbReference type="RefSeq" id="WP_099764692.1">
    <property type="nucleotide sequence ID" value="NZ_CP033019.1"/>
</dbReference>
<feature type="signal peptide" evidence="1">
    <location>
        <begin position="1"/>
        <end position="24"/>
    </location>
</feature>
<evidence type="ECO:0000256" key="1">
    <source>
        <dbReference type="SAM" id="SignalP"/>
    </source>
</evidence>
<dbReference type="Proteomes" id="UP000279594">
    <property type="component" value="Chromosome"/>
</dbReference>
<evidence type="ECO:0008006" key="4">
    <source>
        <dbReference type="Google" id="ProtNLM"/>
    </source>
</evidence>
<dbReference type="EMBL" id="CP033019">
    <property type="protein sequence ID" value="AYM76513.1"/>
    <property type="molecule type" value="Genomic_DNA"/>
</dbReference>
<dbReference type="InterPro" id="IPR031560">
    <property type="entry name" value="CzcE"/>
</dbReference>
<dbReference type="AlphaFoldDB" id="A0A3G2E981"/>
<evidence type="ECO:0000313" key="2">
    <source>
        <dbReference type="EMBL" id="AYM76513.1"/>
    </source>
</evidence>
<dbReference type="Gene3D" id="2.60.40.2280">
    <property type="entry name" value="Heavy-metal resistance protein CzcE"/>
    <property type="match status" value="1"/>
</dbReference>
<dbReference type="Pfam" id="PF16986">
    <property type="entry name" value="CzcE"/>
    <property type="match status" value="1"/>
</dbReference>
<name>A0A3G2E981_9BURK</name>
<organism evidence="2 3">
    <name type="scientific">Janthinobacterium agaricidamnosum</name>
    <dbReference type="NCBI Taxonomy" id="55508"/>
    <lineage>
        <taxon>Bacteria</taxon>
        <taxon>Pseudomonadati</taxon>
        <taxon>Pseudomonadota</taxon>
        <taxon>Betaproteobacteria</taxon>
        <taxon>Burkholderiales</taxon>
        <taxon>Oxalobacteraceae</taxon>
        <taxon>Janthinobacterium</taxon>
    </lineage>
</organism>